<dbReference type="InterPro" id="IPR004096">
    <property type="entry name" value="V4R"/>
</dbReference>
<dbReference type="Pfam" id="PF07700">
    <property type="entry name" value="HNOB"/>
    <property type="match status" value="1"/>
</dbReference>
<protein>
    <submittedName>
        <fullName evidence="2">Guanylate cyclase</fullName>
    </submittedName>
</protein>
<gene>
    <name evidence="2" type="ORF">GCM10007876_06120</name>
</gene>
<comment type="caution">
    <text evidence="2">The sequence shown here is derived from an EMBL/GenBank/DDBJ whole genome shotgun (WGS) entry which is preliminary data.</text>
</comment>
<dbReference type="SUPFAM" id="SSF111126">
    <property type="entry name" value="Ligand-binding domain in the NO signalling and Golgi transport"/>
    <property type="match status" value="1"/>
</dbReference>
<dbReference type="SMART" id="SM00989">
    <property type="entry name" value="V4R"/>
    <property type="match status" value="1"/>
</dbReference>
<dbReference type="Proteomes" id="UP001161389">
    <property type="component" value="Unassembled WGS sequence"/>
</dbReference>
<feature type="domain" description="4-vinyl reductase 4VR" evidence="1">
    <location>
        <begin position="117"/>
        <end position="177"/>
    </location>
</feature>
<dbReference type="InterPro" id="IPR011644">
    <property type="entry name" value="Heme_NO-bd"/>
</dbReference>
<dbReference type="EMBL" id="BSNM01000003">
    <property type="protein sequence ID" value="GLQ30134.1"/>
    <property type="molecule type" value="Genomic_DNA"/>
</dbReference>
<name>A0AA37W6M6_9GAMM</name>
<evidence type="ECO:0000313" key="3">
    <source>
        <dbReference type="Proteomes" id="UP001161389"/>
    </source>
</evidence>
<evidence type="ECO:0000313" key="2">
    <source>
        <dbReference type="EMBL" id="GLQ30134.1"/>
    </source>
</evidence>
<dbReference type="InterPro" id="IPR024096">
    <property type="entry name" value="NO_sig/Golgi_transp_ligand-bd"/>
</dbReference>
<dbReference type="RefSeq" id="WP_284378648.1">
    <property type="nucleotide sequence ID" value="NZ_BSNM01000003.1"/>
</dbReference>
<keyword evidence="3" id="KW-1185">Reference proteome</keyword>
<dbReference type="AlphaFoldDB" id="A0AA37W6M6"/>
<dbReference type="GO" id="GO:0020037">
    <property type="term" value="F:heme binding"/>
    <property type="evidence" value="ECO:0007669"/>
    <property type="project" value="InterPro"/>
</dbReference>
<sequence>MLGVYLSGLKSFISERFGADVWESSVPETLENQVQYGKPGSTFDFELFSILTPVAEQVDVPVSELLKMFGRYIFPRLLDFMPEAREQDMSFRSFMISVDRVVHKDVQRLYPDVRVPKIEFIQQANKLTMFYRSERKLCYLAEGLIIGAADFFQEQIELRHLMCMHHGADYCEIEIIIQ</sequence>
<dbReference type="Gene3D" id="3.90.1520.10">
    <property type="entry name" value="H-NOX domain"/>
    <property type="match status" value="1"/>
</dbReference>
<dbReference type="InterPro" id="IPR038158">
    <property type="entry name" value="H-NOX_domain_sf"/>
</dbReference>
<reference evidence="2" key="2">
    <citation type="submission" date="2023-01" db="EMBL/GenBank/DDBJ databases">
        <title>Draft genome sequence of Litoribrevibacter albus strain NBRC 110071.</title>
        <authorList>
            <person name="Sun Q."/>
            <person name="Mori K."/>
        </authorList>
    </citation>
    <scope>NUCLEOTIDE SEQUENCE</scope>
    <source>
        <strain evidence="2">NBRC 110071</strain>
    </source>
</reference>
<accession>A0AA37W6M6</accession>
<proteinExistence type="predicted"/>
<reference evidence="2" key="1">
    <citation type="journal article" date="2014" name="Int. J. Syst. Evol. Microbiol.">
        <title>Complete genome sequence of Corynebacterium casei LMG S-19264T (=DSM 44701T), isolated from a smear-ripened cheese.</title>
        <authorList>
            <consortium name="US DOE Joint Genome Institute (JGI-PGF)"/>
            <person name="Walter F."/>
            <person name="Albersmeier A."/>
            <person name="Kalinowski J."/>
            <person name="Ruckert C."/>
        </authorList>
    </citation>
    <scope>NUCLEOTIDE SEQUENCE</scope>
    <source>
        <strain evidence="2">NBRC 110071</strain>
    </source>
</reference>
<organism evidence="2 3">
    <name type="scientific">Litoribrevibacter albus</name>
    <dbReference type="NCBI Taxonomy" id="1473156"/>
    <lineage>
        <taxon>Bacteria</taxon>
        <taxon>Pseudomonadati</taxon>
        <taxon>Pseudomonadota</taxon>
        <taxon>Gammaproteobacteria</taxon>
        <taxon>Oceanospirillales</taxon>
        <taxon>Oceanospirillaceae</taxon>
        <taxon>Litoribrevibacter</taxon>
    </lineage>
</organism>
<evidence type="ECO:0000259" key="1">
    <source>
        <dbReference type="SMART" id="SM00989"/>
    </source>
</evidence>